<accession>A0A427A786</accession>
<dbReference type="AlphaFoldDB" id="A0A427A786"/>
<evidence type="ECO:0000313" key="2">
    <source>
        <dbReference type="EMBL" id="RRT72031.1"/>
    </source>
</evidence>
<evidence type="ECO:0000313" key="3">
    <source>
        <dbReference type="Proteomes" id="UP000287651"/>
    </source>
</evidence>
<feature type="compositionally biased region" description="Polar residues" evidence="1">
    <location>
        <begin position="27"/>
        <end position="37"/>
    </location>
</feature>
<gene>
    <name evidence="2" type="ORF">B296_00034893</name>
</gene>
<name>A0A427A786_ENSVE</name>
<dbReference type="Proteomes" id="UP000287651">
    <property type="component" value="Unassembled WGS sequence"/>
</dbReference>
<protein>
    <submittedName>
        <fullName evidence="2">Uncharacterized protein</fullName>
    </submittedName>
</protein>
<organism evidence="2 3">
    <name type="scientific">Ensete ventricosum</name>
    <name type="common">Abyssinian banana</name>
    <name type="synonym">Musa ensete</name>
    <dbReference type="NCBI Taxonomy" id="4639"/>
    <lineage>
        <taxon>Eukaryota</taxon>
        <taxon>Viridiplantae</taxon>
        <taxon>Streptophyta</taxon>
        <taxon>Embryophyta</taxon>
        <taxon>Tracheophyta</taxon>
        <taxon>Spermatophyta</taxon>
        <taxon>Magnoliopsida</taxon>
        <taxon>Liliopsida</taxon>
        <taxon>Zingiberales</taxon>
        <taxon>Musaceae</taxon>
        <taxon>Ensete</taxon>
    </lineage>
</organism>
<feature type="compositionally biased region" description="Basic and acidic residues" evidence="1">
    <location>
        <begin position="38"/>
        <end position="48"/>
    </location>
</feature>
<feature type="region of interest" description="Disordered" evidence="1">
    <location>
        <begin position="1"/>
        <end position="149"/>
    </location>
</feature>
<evidence type="ECO:0000256" key="1">
    <source>
        <dbReference type="SAM" id="MobiDB-lite"/>
    </source>
</evidence>
<sequence length="231" mass="25395">MWRSWPSRSGPNSWFPASDHRAGPTVDATSRSQPSDSSRAERAGRRIPDSLGFGRRGGCPDAETRGTVGLYGGSRRGSHFSGQSKWMGRPRTAPPTRPRSSRTVGGVPSRVGRPLAHCGNRAPTLSEAAVRSISSSSTSPHRGKRTSAPSMDKLKYWQLRKKRKVRSLTQCHDLVKTLMGASSQVYDRLAILKLSKFLKLVRMMEEEETTAHHFSTGAVDDKFPLHLGTSI</sequence>
<reference evidence="2 3" key="1">
    <citation type="journal article" date="2014" name="Agronomy (Basel)">
        <title>A Draft Genome Sequence for Ensete ventricosum, the Drought-Tolerant Tree Against Hunger.</title>
        <authorList>
            <person name="Harrison J."/>
            <person name="Moore K.A."/>
            <person name="Paszkiewicz K."/>
            <person name="Jones T."/>
            <person name="Grant M."/>
            <person name="Ambacheew D."/>
            <person name="Muzemil S."/>
            <person name="Studholme D.J."/>
        </authorList>
    </citation>
    <scope>NUCLEOTIDE SEQUENCE [LARGE SCALE GENOMIC DNA]</scope>
</reference>
<proteinExistence type="predicted"/>
<dbReference type="EMBL" id="AMZH03003534">
    <property type="protein sequence ID" value="RRT72031.1"/>
    <property type="molecule type" value="Genomic_DNA"/>
</dbReference>
<feature type="compositionally biased region" description="Polar residues" evidence="1">
    <location>
        <begin position="1"/>
        <end position="12"/>
    </location>
</feature>
<comment type="caution">
    <text evidence="2">The sequence shown here is derived from an EMBL/GenBank/DDBJ whole genome shotgun (WGS) entry which is preliminary data.</text>
</comment>